<comment type="caution">
    <text evidence="1">The sequence shown here is derived from an EMBL/GenBank/DDBJ whole genome shotgun (WGS) entry which is preliminary data.</text>
</comment>
<name>A0AAV4QRH8_9ARAC</name>
<protein>
    <submittedName>
        <fullName evidence="1">Uncharacterized protein</fullName>
    </submittedName>
</protein>
<proteinExistence type="predicted"/>
<gene>
    <name evidence="1" type="ORF">CDAR_535951</name>
</gene>
<evidence type="ECO:0000313" key="2">
    <source>
        <dbReference type="Proteomes" id="UP001054837"/>
    </source>
</evidence>
<accession>A0AAV4QRH8</accession>
<dbReference type="EMBL" id="BPLQ01004902">
    <property type="protein sequence ID" value="GIY11414.1"/>
    <property type="molecule type" value="Genomic_DNA"/>
</dbReference>
<keyword evidence="2" id="KW-1185">Reference proteome</keyword>
<reference evidence="1 2" key="1">
    <citation type="submission" date="2021-06" db="EMBL/GenBank/DDBJ databases">
        <title>Caerostris darwini draft genome.</title>
        <authorList>
            <person name="Kono N."/>
            <person name="Arakawa K."/>
        </authorList>
    </citation>
    <scope>NUCLEOTIDE SEQUENCE [LARGE SCALE GENOMIC DNA]</scope>
</reference>
<sequence>MFYFFHRKQKPLLRVGKATSRSALYRSVVRKNVFSFPGGASLLLFIDKRTWFRSILVLTVLTRPTPSTPLLHAPRVTLLPQHEFFSKWTSCALKLYYFSD</sequence>
<evidence type="ECO:0000313" key="1">
    <source>
        <dbReference type="EMBL" id="GIY11414.1"/>
    </source>
</evidence>
<dbReference type="Proteomes" id="UP001054837">
    <property type="component" value="Unassembled WGS sequence"/>
</dbReference>
<dbReference type="AlphaFoldDB" id="A0AAV4QRH8"/>
<organism evidence="1 2">
    <name type="scientific">Caerostris darwini</name>
    <dbReference type="NCBI Taxonomy" id="1538125"/>
    <lineage>
        <taxon>Eukaryota</taxon>
        <taxon>Metazoa</taxon>
        <taxon>Ecdysozoa</taxon>
        <taxon>Arthropoda</taxon>
        <taxon>Chelicerata</taxon>
        <taxon>Arachnida</taxon>
        <taxon>Araneae</taxon>
        <taxon>Araneomorphae</taxon>
        <taxon>Entelegynae</taxon>
        <taxon>Araneoidea</taxon>
        <taxon>Araneidae</taxon>
        <taxon>Caerostris</taxon>
    </lineage>
</organism>